<dbReference type="RefSeq" id="XP_040649125.1">
    <property type="nucleotide sequence ID" value="XM_040792069.1"/>
</dbReference>
<comment type="caution">
    <text evidence="2">The sequence shown here is derived from an EMBL/GenBank/DDBJ whole genome shotgun (WGS) entry which is preliminary data.</text>
</comment>
<name>A0A135LNT0_PENPA</name>
<dbReference type="Pfam" id="PF20246">
    <property type="entry name" value="DUF6601"/>
    <property type="match status" value="1"/>
</dbReference>
<dbReference type="EMBL" id="LHQR01000045">
    <property type="protein sequence ID" value="KXG50589.1"/>
    <property type="molecule type" value="Genomic_DNA"/>
</dbReference>
<reference evidence="2 3" key="1">
    <citation type="journal article" date="2016" name="BMC Genomics">
        <title>Genome sequencing and secondary metabolism of the postharvest pathogen Penicillium griseofulvum.</title>
        <authorList>
            <person name="Banani H."/>
            <person name="Marcet-Houben M."/>
            <person name="Ballester A.R."/>
            <person name="Abbruscato P."/>
            <person name="Gonzalez-Candelas L."/>
            <person name="Gabaldon T."/>
            <person name="Spadaro D."/>
        </authorList>
    </citation>
    <scope>NUCLEOTIDE SEQUENCE [LARGE SCALE GENOMIC DNA]</scope>
    <source>
        <strain evidence="2 3">PG3</strain>
    </source>
</reference>
<dbReference type="AlphaFoldDB" id="A0A135LNT0"/>
<keyword evidence="3" id="KW-1185">Reference proteome</keyword>
<accession>A0A135LNT0</accession>
<keyword evidence="1" id="KW-1133">Transmembrane helix</keyword>
<sequence length="201" mass="22804">MAMASQLPFGKNVFIDNLPDAVRLLPASARMNHKLVSPTEDIQRFLKKDLMVNKLNHIDKYLWLAGQPMPPKPLNYQIATSREIAVDERIDMHMCITWDMWLRLNQQLLKNDATSPANINSRILSGYQFTSQTYGELFYDHLTPLTAATVYVALDASYGFTVFAILGPLIGILLVGIIGGFAFTNNLIVSWKFKQQQFAMY</sequence>
<evidence type="ECO:0000256" key="1">
    <source>
        <dbReference type="SAM" id="Phobius"/>
    </source>
</evidence>
<keyword evidence="1" id="KW-0812">Transmembrane</keyword>
<dbReference type="GeneID" id="63707369"/>
<dbReference type="Proteomes" id="UP000070168">
    <property type="component" value="Unassembled WGS sequence"/>
</dbReference>
<dbReference type="InterPro" id="IPR046536">
    <property type="entry name" value="DUF6601"/>
</dbReference>
<proteinExistence type="predicted"/>
<evidence type="ECO:0000313" key="3">
    <source>
        <dbReference type="Proteomes" id="UP000070168"/>
    </source>
</evidence>
<keyword evidence="1" id="KW-0472">Membrane</keyword>
<feature type="transmembrane region" description="Helical" evidence="1">
    <location>
        <begin position="160"/>
        <end position="184"/>
    </location>
</feature>
<gene>
    <name evidence="2" type="ORF">PGRI_043560</name>
</gene>
<evidence type="ECO:0000313" key="2">
    <source>
        <dbReference type="EMBL" id="KXG50589.1"/>
    </source>
</evidence>
<protein>
    <submittedName>
        <fullName evidence="2">Uncharacterized protein</fullName>
    </submittedName>
</protein>
<organism evidence="2 3">
    <name type="scientific">Penicillium patulum</name>
    <name type="common">Penicillium griseofulvum</name>
    <dbReference type="NCBI Taxonomy" id="5078"/>
    <lineage>
        <taxon>Eukaryota</taxon>
        <taxon>Fungi</taxon>
        <taxon>Dikarya</taxon>
        <taxon>Ascomycota</taxon>
        <taxon>Pezizomycotina</taxon>
        <taxon>Eurotiomycetes</taxon>
        <taxon>Eurotiomycetidae</taxon>
        <taxon>Eurotiales</taxon>
        <taxon>Aspergillaceae</taxon>
        <taxon>Penicillium</taxon>
    </lineage>
</organism>
<dbReference type="OrthoDB" id="5086500at2759"/>
<dbReference type="STRING" id="5078.A0A135LNT0"/>